<dbReference type="InterPro" id="IPR029050">
    <property type="entry name" value="Immunoprotect_excell_Ig-like"/>
</dbReference>
<dbReference type="Gene3D" id="2.60.40.1240">
    <property type="match status" value="1"/>
</dbReference>
<keyword evidence="4" id="KW-1185">Reference proteome</keyword>
<dbReference type="GeneID" id="71926849"/>
<dbReference type="Proteomes" id="UP000831768">
    <property type="component" value="Chromosome"/>
</dbReference>
<dbReference type="AlphaFoldDB" id="A0A8U0A382"/>
<accession>A0A8U0A382</accession>
<feature type="compositionally biased region" description="Polar residues" evidence="2">
    <location>
        <begin position="129"/>
        <end position="147"/>
    </location>
</feature>
<name>A0A8U0A382_9EURY</name>
<proteinExistence type="predicted"/>
<dbReference type="KEGG" id="haad:MW046_02340"/>
<dbReference type="RefSeq" id="WP_247993963.1">
    <property type="nucleotide sequence ID" value="NZ_CP096019.1"/>
</dbReference>
<reference evidence="3" key="1">
    <citation type="submission" date="2022-04" db="EMBL/GenBank/DDBJ databases">
        <title>Halocatena sp. nov., isolated from a salt lake.</title>
        <authorList>
            <person name="Cui H.-L."/>
        </authorList>
    </citation>
    <scope>NUCLEOTIDE SEQUENCE</scope>
    <source>
        <strain evidence="3">AD-1</strain>
    </source>
</reference>
<evidence type="ECO:0000313" key="4">
    <source>
        <dbReference type="Proteomes" id="UP000831768"/>
    </source>
</evidence>
<evidence type="ECO:0000313" key="3">
    <source>
        <dbReference type="EMBL" id="UPM43296.1"/>
    </source>
</evidence>
<organism evidence="3 4">
    <name type="scientific">Halocatena salina</name>
    <dbReference type="NCBI Taxonomy" id="2934340"/>
    <lineage>
        <taxon>Archaea</taxon>
        <taxon>Methanobacteriati</taxon>
        <taxon>Methanobacteriota</taxon>
        <taxon>Stenosarchaea group</taxon>
        <taxon>Halobacteria</taxon>
        <taxon>Halobacteriales</taxon>
        <taxon>Natronomonadaceae</taxon>
        <taxon>Halocatena</taxon>
    </lineage>
</organism>
<evidence type="ECO:0000256" key="1">
    <source>
        <dbReference type="ARBA" id="ARBA00022729"/>
    </source>
</evidence>
<protein>
    <submittedName>
        <fullName evidence="3">DUF4352 domain-containing protein</fullName>
    </submittedName>
</protein>
<dbReference type="PROSITE" id="PS51257">
    <property type="entry name" value="PROKAR_LIPOPROTEIN"/>
    <property type="match status" value="1"/>
</dbReference>
<dbReference type="EMBL" id="CP096019">
    <property type="protein sequence ID" value="UPM43296.1"/>
    <property type="molecule type" value="Genomic_DNA"/>
</dbReference>
<gene>
    <name evidence="3" type="ORF">MW046_02340</name>
</gene>
<keyword evidence="1" id="KW-0732">Signal</keyword>
<evidence type="ECO:0000256" key="2">
    <source>
        <dbReference type="SAM" id="MobiDB-lite"/>
    </source>
</evidence>
<feature type="region of interest" description="Disordered" evidence="2">
    <location>
        <begin position="128"/>
        <end position="155"/>
    </location>
</feature>
<sequence length="551" mass="59317">MDRRMYLAAVSGIGLSGLAGCSMLSSNSNEGSTTPTPTIVEGPAQFTDYKIEPPGNAAVDTPVSVTVSAFNYGSQAGGVSATLAAVEGAQSISKPVKLTDVDSGSRGETAVELEFSVGDEFVLGVFETPPSSTPQAMEKPVTTSTVTVGPKEKPVGETFDLNEQLRATLTDVTYRHGIEYKTEKQGFFSSETVAGTTLPQSGNVLAVLQFEVENKGTEPVSVNSTSFSMNGSSLLPDLDGVPMDAAATVDGTPLSGTSVKGGQNIRGWLLGAVPKPQAKNGTSVEWQRDERKTTPERAWTVESRDIPSFSLETWEKLGDQVTGSYTQHVTVKNTGKATGTFYGSLDYRHDQGNWKSLSRFKADLDPDQSKTFDVKNSYLSVGTVDFRLRPFGKTDSVEITAPKLSFGEKARIPNGEIRVNDLQTQSSYVVDSGWGGTTYTPDNGDAFLFAYVEFIPDSGDVTNMPDDDHFSIRANGTIHPESGSLKGPMDSPIEGRFYRSALSGSQIRAKEPWTGWISFDVPSDVTPENTTVILEKEYNDRGVSKVEWSKK</sequence>